<comment type="subcellular location">
    <subcellularLocation>
        <location evidence="1">Bacterial flagellum</location>
    </subcellularLocation>
    <subcellularLocation>
        <location evidence="2">Secreted</location>
    </subcellularLocation>
</comment>
<evidence type="ECO:0008006" key="10">
    <source>
        <dbReference type="Google" id="ProtNLM"/>
    </source>
</evidence>
<dbReference type="PANTHER" id="PTHR42792:SF1">
    <property type="entry name" value="FLAGELLAR HOOK-ASSOCIATED PROTEIN 3"/>
    <property type="match status" value="1"/>
</dbReference>
<dbReference type="GO" id="GO:0005576">
    <property type="term" value="C:extracellular region"/>
    <property type="evidence" value="ECO:0007669"/>
    <property type="project" value="UniProtKB-SubCell"/>
</dbReference>
<dbReference type="Gene3D" id="3.30.70.2120">
    <property type="match status" value="1"/>
</dbReference>
<dbReference type="GO" id="GO:0009424">
    <property type="term" value="C:bacterial-type flagellum hook"/>
    <property type="evidence" value="ECO:0007669"/>
    <property type="project" value="InterPro"/>
</dbReference>
<dbReference type="InterPro" id="IPR001029">
    <property type="entry name" value="Flagellin_N"/>
</dbReference>
<dbReference type="GO" id="GO:0005198">
    <property type="term" value="F:structural molecule activity"/>
    <property type="evidence" value="ECO:0007669"/>
    <property type="project" value="InterPro"/>
</dbReference>
<dbReference type="Pfam" id="PF00700">
    <property type="entry name" value="Flagellin_C"/>
    <property type="match status" value="1"/>
</dbReference>
<evidence type="ECO:0000256" key="5">
    <source>
        <dbReference type="SAM" id="Coils"/>
    </source>
</evidence>
<dbReference type="Proteomes" id="UP000016762">
    <property type="component" value="Unassembled WGS sequence"/>
</dbReference>
<dbReference type="RefSeq" id="WP_021777200.1">
    <property type="nucleotide sequence ID" value="NZ_AWXE01000004.1"/>
</dbReference>
<evidence type="ECO:0000256" key="3">
    <source>
        <dbReference type="ARBA" id="ARBA00005709"/>
    </source>
</evidence>
<keyword evidence="5" id="KW-0175">Coiled coil</keyword>
<proteinExistence type="inferred from homology"/>
<evidence type="ECO:0000256" key="1">
    <source>
        <dbReference type="ARBA" id="ARBA00004365"/>
    </source>
</evidence>
<dbReference type="AlphaFoldDB" id="U2XU46"/>
<reference evidence="8 9" key="1">
    <citation type="journal article" date="2014" name="FEMS Microbiol. Ecol.">
        <title>Genomic differentiation among two strains of the PS1 clade isolated from geographically separated marine habitats.</title>
        <authorList>
            <person name="Jimenez-Infante F."/>
            <person name="Ngugi D.K."/>
            <person name="Alam I."/>
            <person name="Rashid M."/>
            <person name="Baalawi W."/>
            <person name="Kamau A.A."/>
            <person name="Bajic V.B."/>
            <person name="Stingl U."/>
        </authorList>
    </citation>
    <scope>NUCLEOTIDE SEQUENCE [LARGE SCALE GENOMIC DNA]</scope>
    <source>
        <strain evidence="8 9">RS24</strain>
    </source>
</reference>
<evidence type="ECO:0000313" key="9">
    <source>
        <dbReference type="Proteomes" id="UP000016762"/>
    </source>
</evidence>
<dbReference type="InterPro" id="IPR046358">
    <property type="entry name" value="Flagellin_C"/>
</dbReference>
<dbReference type="OrthoDB" id="7835373at2"/>
<evidence type="ECO:0000313" key="8">
    <source>
        <dbReference type="EMBL" id="ERL46221.1"/>
    </source>
</evidence>
<feature type="domain" description="Flagellin C-terminal" evidence="7">
    <location>
        <begin position="347"/>
        <end position="427"/>
    </location>
</feature>
<dbReference type="InterPro" id="IPR013384">
    <property type="entry name" value="Flagell_FlgL"/>
</dbReference>
<comment type="similarity">
    <text evidence="3">Belongs to the bacterial flagellin family.</text>
</comment>
<sequence length="428" mass="46866">MKVSTKYFNQNQIDTFGKMNKEIQKVQERIASGRNIVRASDDPVTAVKLSAAKEQKNILDRFEKNADAAYRRLNMAENALTQSINTITRIGELAVQAANGSYGPGEREAIAMEAEQLIIHMVEIANTQDAQGQSIFSGYKTDKKAFELTKDGQINYNGDRGQTYLQVSENMQVLNGLDGESVFGRVQTDGGPKSIFTMLEGMKRAILNGSILNTEGNATGVAELEFSLPRDPLEITFSLTGSAGTTRITTSMAEGKHTDLVNAINADTNKTGITAVYDATKDRVRLTDAGNKNIRFDDMEIENIETSSDHMSAFIDFYSIDGEGQQVGVARRLTDDDLLLSNITSDINSAINHISNQQALIGSQLNKADQQISVLGERKISVSEEVSELGDADLAALVTRLQTLLLNRDASQQAFAKIGQQSLFDYLR</sequence>
<dbReference type="STRING" id="1397666.RS24_01219"/>
<dbReference type="SUPFAM" id="SSF64518">
    <property type="entry name" value="Phase 1 flagellin"/>
    <property type="match status" value="1"/>
</dbReference>
<dbReference type="eggNOG" id="COG1344">
    <property type="taxonomic scope" value="Bacteria"/>
</dbReference>
<organism evidence="8 9">
    <name type="scientific">Candidatus Micropelagius thuwalensis</name>
    <dbReference type="NCBI Taxonomy" id="1397666"/>
    <lineage>
        <taxon>Bacteria</taxon>
        <taxon>Pseudomonadati</taxon>
        <taxon>Pseudomonadota</taxon>
        <taxon>Alphaproteobacteria</taxon>
        <taxon>PS1 clade</taxon>
        <taxon>Candidatus Micropelagius</taxon>
    </lineage>
</organism>
<feature type="coiled-coil region" evidence="5">
    <location>
        <begin position="52"/>
        <end position="79"/>
    </location>
</feature>
<dbReference type="NCBIfam" id="TIGR02550">
    <property type="entry name" value="flagell_flgL"/>
    <property type="match status" value="1"/>
</dbReference>
<dbReference type="Gene3D" id="1.20.1330.10">
    <property type="entry name" value="f41 fragment of flagellin, N-terminal domain"/>
    <property type="match status" value="1"/>
</dbReference>
<evidence type="ECO:0000256" key="2">
    <source>
        <dbReference type="ARBA" id="ARBA00004613"/>
    </source>
</evidence>
<keyword evidence="9" id="KW-1185">Reference proteome</keyword>
<gene>
    <name evidence="8" type="ORF">RS24_01219</name>
</gene>
<comment type="caution">
    <text evidence="8">The sequence shown here is derived from an EMBL/GenBank/DDBJ whole genome shotgun (WGS) entry which is preliminary data.</text>
</comment>
<protein>
    <recommendedName>
        <fullName evidence="10">Flagellar hook-associated protein 3</fullName>
    </recommendedName>
</protein>
<evidence type="ECO:0000259" key="6">
    <source>
        <dbReference type="Pfam" id="PF00669"/>
    </source>
</evidence>
<dbReference type="EMBL" id="AWXE01000004">
    <property type="protein sequence ID" value="ERL46221.1"/>
    <property type="molecule type" value="Genomic_DNA"/>
</dbReference>
<evidence type="ECO:0000259" key="7">
    <source>
        <dbReference type="Pfam" id="PF00700"/>
    </source>
</evidence>
<keyword evidence="4" id="KW-0975">Bacterial flagellum</keyword>
<accession>U2XU46</accession>
<name>U2XU46_9PROT</name>
<evidence type="ECO:0000256" key="4">
    <source>
        <dbReference type="ARBA" id="ARBA00023143"/>
    </source>
</evidence>
<dbReference type="PANTHER" id="PTHR42792">
    <property type="entry name" value="FLAGELLIN"/>
    <property type="match status" value="1"/>
</dbReference>
<dbReference type="InterPro" id="IPR001492">
    <property type="entry name" value="Flagellin"/>
</dbReference>
<dbReference type="Pfam" id="PF00669">
    <property type="entry name" value="Flagellin_N"/>
    <property type="match status" value="1"/>
</dbReference>
<dbReference type="GO" id="GO:0071973">
    <property type="term" value="P:bacterial-type flagellum-dependent cell motility"/>
    <property type="evidence" value="ECO:0007669"/>
    <property type="project" value="InterPro"/>
</dbReference>
<feature type="domain" description="Flagellin N-terminal" evidence="6">
    <location>
        <begin position="3"/>
        <end position="141"/>
    </location>
</feature>